<dbReference type="Proteomes" id="UP001186974">
    <property type="component" value="Unassembled WGS sequence"/>
</dbReference>
<accession>A0ACC3D6L9</accession>
<gene>
    <name evidence="1" type="ORF">LTS18_004034</name>
</gene>
<feature type="non-terminal residue" evidence="1">
    <location>
        <position position="276"/>
    </location>
</feature>
<evidence type="ECO:0000313" key="2">
    <source>
        <dbReference type="Proteomes" id="UP001186974"/>
    </source>
</evidence>
<proteinExistence type="predicted"/>
<comment type="caution">
    <text evidence="1">The sequence shown here is derived from an EMBL/GenBank/DDBJ whole genome shotgun (WGS) entry which is preliminary data.</text>
</comment>
<reference evidence="1" key="1">
    <citation type="submission" date="2024-09" db="EMBL/GenBank/DDBJ databases">
        <title>Black Yeasts Isolated from many extreme environments.</title>
        <authorList>
            <person name="Coleine C."/>
            <person name="Stajich J.E."/>
            <person name="Selbmann L."/>
        </authorList>
    </citation>
    <scope>NUCLEOTIDE SEQUENCE</scope>
    <source>
        <strain evidence="1">CCFEE 5737</strain>
    </source>
</reference>
<keyword evidence="2" id="KW-1185">Reference proteome</keyword>
<protein>
    <submittedName>
        <fullName evidence="1">Uncharacterized protein</fullName>
    </submittedName>
</protein>
<sequence length="276" mass="29402">MESIHTSHSYSPVANAPDVIEAEHAVLNQDTSYGGAAGRKSFASVDVREVNNSGTSSRRMSKQTWSFHGAKRPDEKRPSTPTSSRSSPISKTSSWTFEIVNLFAGLGAIAGIIAVLAYFNGQALPKWPYDITLNALIALLATIANANMAVPLQSGLSQLKWIRFKAGRAPLSDMEAFDEANRGTWGAIKLLTTARGGIFGSFGAVIAIVALAIGPFAQQIATYRVRTISIPETATIPRALNYTGALLGNSSSTGFVPILPMKAAVYNGLFAENNRP</sequence>
<name>A0ACC3D6L9_9PEZI</name>
<organism evidence="1 2">
    <name type="scientific">Coniosporium uncinatum</name>
    <dbReference type="NCBI Taxonomy" id="93489"/>
    <lineage>
        <taxon>Eukaryota</taxon>
        <taxon>Fungi</taxon>
        <taxon>Dikarya</taxon>
        <taxon>Ascomycota</taxon>
        <taxon>Pezizomycotina</taxon>
        <taxon>Dothideomycetes</taxon>
        <taxon>Dothideomycetes incertae sedis</taxon>
        <taxon>Coniosporium</taxon>
    </lineage>
</organism>
<dbReference type="EMBL" id="JAWDJW010007286">
    <property type="protein sequence ID" value="KAK3062447.1"/>
    <property type="molecule type" value="Genomic_DNA"/>
</dbReference>
<evidence type="ECO:0000313" key="1">
    <source>
        <dbReference type="EMBL" id="KAK3062447.1"/>
    </source>
</evidence>